<organism evidence="1 2">
    <name type="scientific">Comamonas sediminis</name>
    <dbReference type="NCBI Taxonomy" id="1783360"/>
    <lineage>
        <taxon>Bacteria</taxon>
        <taxon>Pseudomonadati</taxon>
        <taxon>Pseudomonadota</taxon>
        <taxon>Betaproteobacteria</taxon>
        <taxon>Burkholderiales</taxon>
        <taxon>Comamonadaceae</taxon>
        <taxon>Comamonas</taxon>
    </lineage>
</organism>
<dbReference type="EMBL" id="JBGBDC010000002">
    <property type="protein sequence ID" value="MEY2250654.1"/>
    <property type="molecule type" value="Genomic_DNA"/>
</dbReference>
<evidence type="ECO:0000313" key="2">
    <source>
        <dbReference type="Proteomes" id="UP001562178"/>
    </source>
</evidence>
<keyword evidence="2" id="KW-1185">Reference proteome</keyword>
<comment type="caution">
    <text evidence="1">The sequence shown here is derived from an EMBL/GenBank/DDBJ whole genome shotgun (WGS) entry which is preliminary data.</text>
</comment>
<proteinExistence type="predicted"/>
<dbReference type="Proteomes" id="UP001562178">
    <property type="component" value="Unassembled WGS sequence"/>
</dbReference>
<accession>A0ABV4AZR4</accession>
<name>A0ABV4AZR4_9BURK</name>
<evidence type="ECO:0000313" key="1">
    <source>
        <dbReference type="EMBL" id="MEY2250654.1"/>
    </source>
</evidence>
<protein>
    <submittedName>
        <fullName evidence="1">Uncharacterized protein</fullName>
    </submittedName>
</protein>
<gene>
    <name evidence="1" type="ORF">AB7A72_06540</name>
</gene>
<sequence length="407" mass="47315">MMLHIIKTKKDLHAGAIVDFQLLLLTKVKEAEKAILRTKAIIQKLRLEKSNDRPTKERSKEITKLIPKFEEKLEDYKYIIYIWKMYGESIAFIFCDKYAIKHFLYDKNYNIKETAGFISGKEGLKAELMFLKEAGKNNVPAVLCDLTNTLRHGDVCLLGRSDPFPIEIKTTKSDAYKPDKRAEKQFRSIGELNSFFKNDAAENFRGGGPVVRNELSFKEKYHFQAINQCIEKAYIEEMSHVSPESGIHYIAALKFKPEVYKQISAKYVHQINLNTFKRELNWHPYTPFHLSLAPEHLYKFIIGNLSIIVILDLQIIKRRFKQNGMHLTYLQDGPWYAQISATGNILEGGLRISMQSFLRLAFEFQSLSWAIKQYKEHLKSFMEEKDRPGRAMEIPPDWFTAKDCIPA</sequence>
<reference evidence="1 2" key="1">
    <citation type="journal article" date="2016" name="Int. J. Syst. Evol. Microbiol.">
        <title>Description of Comamonas sediminis sp. nov., isolated from lagoon sediments.</title>
        <authorList>
            <person name="Subhash Y."/>
            <person name="Bang J.J."/>
            <person name="You T.H."/>
            <person name="Lee S.S."/>
        </authorList>
    </citation>
    <scope>NUCLEOTIDE SEQUENCE [LARGE SCALE GENOMIC DNA]</scope>
    <source>
        <strain evidence="1 2">JCM 31169</strain>
    </source>
</reference>